<keyword evidence="2" id="KW-1185">Reference proteome</keyword>
<protein>
    <submittedName>
        <fullName evidence="1">Uncharacterized protein</fullName>
    </submittedName>
</protein>
<evidence type="ECO:0000313" key="1">
    <source>
        <dbReference type="EMBL" id="KAK4226947.1"/>
    </source>
</evidence>
<proteinExistence type="predicted"/>
<reference evidence="1" key="1">
    <citation type="journal article" date="2023" name="Mol. Phylogenet. Evol.">
        <title>Genome-scale phylogeny and comparative genomics of the fungal order Sordariales.</title>
        <authorList>
            <person name="Hensen N."/>
            <person name="Bonometti L."/>
            <person name="Westerberg I."/>
            <person name="Brannstrom I.O."/>
            <person name="Guillou S."/>
            <person name="Cros-Aarteil S."/>
            <person name="Calhoun S."/>
            <person name="Haridas S."/>
            <person name="Kuo A."/>
            <person name="Mondo S."/>
            <person name="Pangilinan J."/>
            <person name="Riley R."/>
            <person name="LaButti K."/>
            <person name="Andreopoulos B."/>
            <person name="Lipzen A."/>
            <person name="Chen C."/>
            <person name="Yan M."/>
            <person name="Daum C."/>
            <person name="Ng V."/>
            <person name="Clum A."/>
            <person name="Steindorff A."/>
            <person name="Ohm R.A."/>
            <person name="Martin F."/>
            <person name="Silar P."/>
            <person name="Natvig D.O."/>
            <person name="Lalanne C."/>
            <person name="Gautier V."/>
            <person name="Ament-Velasquez S.L."/>
            <person name="Kruys A."/>
            <person name="Hutchinson M.I."/>
            <person name="Powell A.J."/>
            <person name="Barry K."/>
            <person name="Miller A.N."/>
            <person name="Grigoriev I.V."/>
            <person name="Debuchy R."/>
            <person name="Gladieux P."/>
            <person name="Hiltunen Thoren M."/>
            <person name="Johannesson H."/>
        </authorList>
    </citation>
    <scope>NUCLEOTIDE SEQUENCE</scope>
    <source>
        <strain evidence="1">CBS 990.96</strain>
    </source>
</reference>
<reference evidence="1" key="2">
    <citation type="submission" date="2023-05" db="EMBL/GenBank/DDBJ databases">
        <authorList>
            <consortium name="Lawrence Berkeley National Laboratory"/>
            <person name="Steindorff A."/>
            <person name="Hensen N."/>
            <person name="Bonometti L."/>
            <person name="Westerberg I."/>
            <person name="Brannstrom I.O."/>
            <person name="Guillou S."/>
            <person name="Cros-Aarteil S."/>
            <person name="Calhoun S."/>
            <person name="Haridas S."/>
            <person name="Kuo A."/>
            <person name="Mondo S."/>
            <person name="Pangilinan J."/>
            <person name="Riley R."/>
            <person name="Labutti K."/>
            <person name="Andreopoulos B."/>
            <person name="Lipzen A."/>
            <person name="Chen C."/>
            <person name="Yanf M."/>
            <person name="Daum C."/>
            <person name="Ng V."/>
            <person name="Clum A."/>
            <person name="Ohm R."/>
            <person name="Martin F."/>
            <person name="Silar P."/>
            <person name="Natvig D."/>
            <person name="Lalanne C."/>
            <person name="Gautier V."/>
            <person name="Ament-Velasquez S.L."/>
            <person name="Kruys A."/>
            <person name="Hutchinson M.I."/>
            <person name="Powell A.J."/>
            <person name="Barry K."/>
            <person name="Miller A.N."/>
            <person name="Grigoriev I.V."/>
            <person name="Debuchy R."/>
            <person name="Gladieux P."/>
            <person name="Thoren M.H."/>
            <person name="Johannesson H."/>
        </authorList>
    </citation>
    <scope>NUCLEOTIDE SEQUENCE</scope>
    <source>
        <strain evidence="1">CBS 990.96</strain>
    </source>
</reference>
<comment type="caution">
    <text evidence="1">The sequence shown here is derived from an EMBL/GenBank/DDBJ whole genome shotgun (WGS) entry which is preliminary data.</text>
</comment>
<dbReference type="Proteomes" id="UP001301958">
    <property type="component" value="Unassembled WGS sequence"/>
</dbReference>
<dbReference type="AlphaFoldDB" id="A0AAN7BP75"/>
<dbReference type="EMBL" id="MU865339">
    <property type="protein sequence ID" value="KAK4226947.1"/>
    <property type="molecule type" value="Genomic_DNA"/>
</dbReference>
<accession>A0AAN7BP75</accession>
<sequence length="83" mass="9346">MEDPLTLPRLGSLQWKAVLWFLPLSDATYVDSLRISAQAPIMTAPPKRPPLLSTRVNVNNGQRRRLLPEPQFFGAPMHLADII</sequence>
<organism evidence="1 2">
    <name type="scientific">Podospora fimiseda</name>
    <dbReference type="NCBI Taxonomy" id="252190"/>
    <lineage>
        <taxon>Eukaryota</taxon>
        <taxon>Fungi</taxon>
        <taxon>Dikarya</taxon>
        <taxon>Ascomycota</taxon>
        <taxon>Pezizomycotina</taxon>
        <taxon>Sordariomycetes</taxon>
        <taxon>Sordariomycetidae</taxon>
        <taxon>Sordariales</taxon>
        <taxon>Podosporaceae</taxon>
        <taxon>Podospora</taxon>
    </lineage>
</organism>
<gene>
    <name evidence="1" type="ORF">QBC38DRAFT_212401</name>
</gene>
<evidence type="ECO:0000313" key="2">
    <source>
        <dbReference type="Proteomes" id="UP001301958"/>
    </source>
</evidence>
<name>A0AAN7BP75_9PEZI</name>